<protein>
    <recommendedName>
        <fullName evidence="3">2'-5' RNA ligase family protein</fullName>
    </recommendedName>
</protein>
<reference evidence="1 2" key="1">
    <citation type="submission" date="2018-07" db="EMBL/GenBank/DDBJ databases">
        <title>Phylogenomic Insights into understanding Host Adaptation of Lactobacillus reuteri by a novel species, Lactobacillus spp. M31.</title>
        <authorList>
            <person name="Sharma S."/>
            <person name="Patil P."/>
            <person name="Korpole S."/>
            <person name="Patil P.B."/>
        </authorList>
    </citation>
    <scope>NUCLEOTIDE SEQUENCE [LARGE SCALE GENOMIC DNA]</scope>
    <source>
        <strain evidence="1 2">M31</strain>
    </source>
</reference>
<evidence type="ECO:0000313" key="2">
    <source>
        <dbReference type="Proteomes" id="UP000704341"/>
    </source>
</evidence>
<gene>
    <name evidence="1" type="ORF">DTK66_06080</name>
</gene>
<evidence type="ECO:0000313" key="1">
    <source>
        <dbReference type="EMBL" id="MBD5806682.1"/>
    </source>
</evidence>
<name>A0ABR8P7E8_9LACO</name>
<sequence length="224" mass="25676">MQLLKLYHNINNQGHAAIQSNNEQIDQHLIGIKKDHRLGLTILTSLPAHVCRNINICLQEFKKLEPAQYYYPATDMHITIIDIIAANTKFYLSPLEKKKYTEVLSQIISTVGTIHWELKGIIISPNAILVKGYYSDNLIKLRNLIRHELPLKGLMLQERYPTNSGHVTIARFTSPLQHPHQILALQEQFEEIALGKFRTASLDLVVHDWYNHNSQLISAISIDN</sequence>
<dbReference type="Proteomes" id="UP000704341">
    <property type="component" value="Unassembled WGS sequence"/>
</dbReference>
<keyword evidence="2" id="KW-1185">Reference proteome</keyword>
<dbReference type="EMBL" id="QORN01000020">
    <property type="protein sequence ID" value="MBD5806682.1"/>
    <property type="molecule type" value="Genomic_DNA"/>
</dbReference>
<dbReference type="RefSeq" id="WP_191668093.1">
    <property type="nucleotide sequence ID" value="NZ_QORN01000020.1"/>
</dbReference>
<dbReference type="InterPro" id="IPR009097">
    <property type="entry name" value="Cyclic_Pdiesterase"/>
</dbReference>
<comment type="caution">
    <text evidence="1">The sequence shown here is derived from an EMBL/GenBank/DDBJ whole genome shotgun (WGS) entry which is preliminary data.</text>
</comment>
<organism evidence="1 2">
    <name type="scientific">Limosilactobacillus walteri</name>
    <dbReference type="NCBI Taxonomy" id="2268022"/>
    <lineage>
        <taxon>Bacteria</taxon>
        <taxon>Bacillati</taxon>
        <taxon>Bacillota</taxon>
        <taxon>Bacilli</taxon>
        <taxon>Lactobacillales</taxon>
        <taxon>Lactobacillaceae</taxon>
        <taxon>Limosilactobacillus</taxon>
    </lineage>
</organism>
<dbReference type="SUPFAM" id="SSF55144">
    <property type="entry name" value="LigT-like"/>
    <property type="match status" value="1"/>
</dbReference>
<accession>A0ABR8P7E8</accession>
<evidence type="ECO:0008006" key="3">
    <source>
        <dbReference type="Google" id="ProtNLM"/>
    </source>
</evidence>
<proteinExistence type="predicted"/>
<dbReference type="Gene3D" id="3.90.1140.10">
    <property type="entry name" value="Cyclic phosphodiesterase"/>
    <property type="match status" value="1"/>
</dbReference>